<dbReference type="InterPro" id="IPR032820">
    <property type="entry name" value="ATPase_put"/>
</dbReference>
<proteinExistence type="predicted"/>
<evidence type="ECO:0000256" key="1">
    <source>
        <dbReference type="SAM" id="Phobius"/>
    </source>
</evidence>
<dbReference type="EMBL" id="CADCTQ010000579">
    <property type="protein sequence ID" value="CAA9322162.1"/>
    <property type="molecule type" value="Genomic_DNA"/>
</dbReference>
<keyword evidence="1" id="KW-0812">Transmembrane</keyword>
<name>A0A6J4L3U6_9SPHI</name>
<accession>A0A6J4L3U6</accession>
<feature type="transmembrane region" description="Helical" evidence="1">
    <location>
        <begin position="20"/>
        <end position="42"/>
    </location>
</feature>
<dbReference type="Pfam" id="PF09527">
    <property type="entry name" value="ATPase_gene1"/>
    <property type="match status" value="1"/>
</dbReference>
<protein>
    <submittedName>
        <fullName evidence="2">Uncharacterized protein</fullName>
    </submittedName>
</protein>
<organism evidence="2">
    <name type="scientific">uncultured Cytophagales bacterium</name>
    <dbReference type="NCBI Taxonomy" id="158755"/>
    <lineage>
        <taxon>Bacteria</taxon>
        <taxon>Pseudomonadati</taxon>
        <taxon>Bacteroidota</taxon>
        <taxon>Sphingobacteriia</taxon>
        <taxon>Sphingobacteriales</taxon>
        <taxon>environmental samples</taxon>
    </lineage>
</organism>
<gene>
    <name evidence="2" type="ORF">AVDCRST_MAG56-7037</name>
</gene>
<evidence type="ECO:0000313" key="2">
    <source>
        <dbReference type="EMBL" id="CAA9322162.1"/>
    </source>
</evidence>
<keyword evidence="1" id="KW-1133">Transmembrane helix</keyword>
<reference evidence="2" key="1">
    <citation type="submission" date="2020-02" db="EMBL/GenBank/DDBJ databases">
        <authorList>
            <person name="Meier V. D."/>
        </authorList>
    </citation>
    <scope>NUCLEOTIDE SEQUENCE</scope>
    <source>
        <strain evidence="2">AVDCRST_MAG56</strain>
    </source>
</reference>
<dbReference type="AlphaFoldDB" id="A0A6J4L3U6"/>
<sequence>MMVTIGLGVWGGIKLDEWLGLRPLFTVVLSLLAVIGSLVQLIRGLPK</sequence>
<keyword evidence="1" id="KW-0472">Membrane</keyword>